<dbReference type="RefSeq" id="WP_311631791.1">
    <property type="nucleotide sequence ID" value="NZ_JAVREN010000027.1"/>
</dbReference>
<protein>
    <submittedName>
        <fullName evidence="1">DUF2795 domain-containing protein</fullName>
    </submittedName>
</protein>
<evidence type="ECO:0000313" key="2">
    <source>
        <dbReference type="Proteomes" id="UP001183388"/>
    </source>
</evidence>
<name>A0ABU2LBI0_9ACTN</name>
<gene>
    <name evidence="1" type="ORF">RM780_18060</name>
</gene>
<dbReference type="EMBL" id="JAVREN010000027">
    <property type="protein sequence ID" value="MDT0308850.1"/>
    <property type="molecule type" value="Genomic_DNA"/>
</dbReference>
<proteinExistence type="predicted"/>
<sequence length="63" mass="6914">MGKTNPIEVQKALKNAGYPSDKQALMKTARKNGADKSLVQEIGSLRQDRFDGPNDVEKAIFGH</sequence>
<evidence type="ECO:0000313" key="1">
    <source>
        <dbReference type="EMBL" id="MDT0308850.1"/>
    </source>
</evidence>
<dbReference type="InterPro" id="IPR021527">
    <property type="entry name" value="DUF2795"/>
</dbReference>
<keyword evidence="2" id="KW-1185">Reference proteome</keyword>
<dbReference type="Pfam" id="PF11387">
    <property type="entry name" value="DUF2795"/>
    <property type="match status" value="1"/>
</dbReference>
<organism evidence="1 2">
    <name type="scientific">Streptomyces boetiae</name>
    <dbReference type="NCBI Taxonomy" id="3075541"/>
    <lineage>
        <taxon>Bacteria</taxon>
        <taxon>Bacillati</taxon>
        <taxon>Actinomycetota</taxon>
        <taxon>Actinomycetes</taxon>
        <taxon>Kitasatosporales</taxon>
        <taxon>Streptomycetaceae</taxon>
        <taxon>Streptomyces</taxon>
    </lineage>
</organism>
<comment type="caution">
    <text evidence="1">The sequence shown here is derived from an EMBL/GenBank/DDBJ whole genome shotgun (WGS) entry which is preliminary data.</text>
</comment>
<accession>A0ABU2LBI0</accession>
<reference evidence="2" key="1">
    <citation type="submission" date="2023-07" db="EMBL/GenBank/DDBJ databases">
        <title>30 novel species of actinomycetes from the DSMZ collection.</title>
        <authorList>
            <person name="Nouioui I."/>
        </authorList>
    </citation>
    <scope>NUCLEOTIDE SEQUENCE [LARGE SCALE GENOMIC DNA]</scope>
    <source>
        <strain evidence="2">DSM 44917</strain>
    </source>
</reference>
<dbReference type="Proteomes" id="UP001183388">
    <property type="component" value="Unassembled WGS sequence"/>
</dbReference>